<comment type="caution">
    <text evidence="2">The sequence shown here is derived from an EMBL/GenBank/DDBJ whole genome shotgun (WGS) entry which is preliminary data.</text>
</comment>
<dbReference type="Pfam" id="PF13614">
    <property type="entry name" value="AAA_31"/>
    <property type="match status" value="1"/>
</dbReference>
<dbReference type="AlphaFoldDB" id="A0A202E5W5"/>
<name>A0A202E5W5_9EURY</name>
<evidence type="ECO:0000313" key="2">
    <source>
        <dbReference type="EMBL" id="OVE83300.1"/>
    </source>
</evidence>
<reference evidence="2 3" key="1">
    <citation type="submission" date="2017-02" db="EMBL/GenBank/DDBJ databases">
        <title>Natronthermophilus aegyptiacus gen. nov.,sp. nov., an aerobic, extremely halophilic alkalithermophilic archaeon isolated from the athalassohaline Wadi An Natrun, Egypt.</title>
        <authorList>
            <person name="Zhao B."/>
        </authorList>
    </citation>
    <scope>NUCLEOTIDE SEQUENCE [LARGE SCALE GENOMIC DNA]</scope>
    <source>
        <strain evidence="2 3">CGMCC 1.3597</strain>
    </source>
</reference>
<dbReference type="InterPro" id="IPR025669">
    <property type="entry name" value="AAA_dom"/>
</dbReference>
<dbReference type="RefSeq" id="WP_054862740.1">
    <property type="nucleotide sequence ID" value="NZ_MWPH01000004.1"/>
</dbReference>
<dbReference type="PANTHER" id="PTHR13696">
    <property type="entry name" value="P-LOOP CONTAINING NUCLEOSIDE TRIPHOSPHATE HYDROLASE"/>
    <property type="match status" value="1"/>
</dbReference>
<keyword evidence="3" id="KW-1185">Reference proteome</keyword>
<evidence type="ECO:0000313" key="3">
    <source>
        <dbReference type="Proteomes" id="UP000196084"/>
    </source>
</evidence>
<accession>A0A202E5W5</accession>
<dbReference type="PANTHER" id="PTHR13696:SF99">
    <property type="entry name" value="COBYRINIC ACID AC-DIAMIDE SYNTHASE"/>
    <property type="match status" value="1"/>
</dbReference>
<gene>
    <name evidence="2" type="ORF">B2G88_17825</name>
</gene>
<dbReference type="InterPro" id="IPR027417">
    <property type="entry name" value="P-loop_NTPase"/>
</dbReference>
<dbReference type="InterPro" id="IPR050678">
    <property type="entry name" value="DNA_Partitioning_ATPase"/>
</dbReference>
<protein>
    <submittedName>
        <fullName evidence="2">Chromosome partitioning protein</fullName>
    </submittedName>
</protein>
<dbReference type="OrthoDB" id="36110at2157"/>
<feature type="domain" description="AAA" evidence="1">
    <location>
        <begin position="5"/>
        <end position="161"/>
    </location>
</feature>
<sequence length="288" mass="31263">MNGLTVTLQKGGVGKTTIATNLAERLAARGHDVLLVDLDPQGSATEALGCGDAYAAQTHLKHLLEPDDPTTASDLVRSETGSWGIDLVPSNAALHQVSATIQTTDNGEALIHNELVRPLSDQYDWIIFDSPPTIGPLANAALVATRRVVFPVQLSKPSADALVRTVTNQLFPLNGRLPDPVEILAIVPNRVKGDTEEQRVLEALEDSQFAQYLPDFARSSQYDREDSPGPGIRERIAFRRAYRDGVSLAAHDSTVDMLERFDSLAALAETAVETETMKGDFRSKRPVE</sequence>
<dbReference type="Proteomes" id="UP000196084">
    <property type="component" value="Unassembled WGS sequence"/>
</dbReference>
<dbReference type="CDD" id="cd02042">
    <property type="entry name" value="ParAB_family"/>
    <property type="match status" value="1"/>
</dbReference>
<organism evidence="2 3">
    <name type="scientific">Natronolimnobius baerhuensis</name>
    <dbReference type="NCBI Taxonomy" id="253108"/>
    <lineage>
        <taxon>Archaea</taxon>
        <taxon>Methanobacteriati</taxon>
        <taxon>Methanobacteriota</taxon>
        <taxon>Stenosarchaea group</taxon>
        <taxon>Halobacteria</taxon>
        <taxon>Halobacteriales</taxon>
        <taxon>Natrialbaceae</taxon>
        <taxon>Natronolimnobius</taxon>
    </lineage>
</organism>
<evidence type="ECO:0000259" key="1">
    <source>
        <dbReference type="Pfam" id="PF13614"/>
    </source>
</evidence>
<dbReference type="EMBL" id="MWPH01000004">
    <property type="protein sequence ID" value="OVE83300.1"/>
    <property type="molecule type" value="Genomic_DNA"/>
</dbReference>
<dbReference type="SUPFAM" id="SSF52540">
    <property type="entry name" value="P-loop containing nucleoside triphosphate hydrolases"/>
    <property type="match status" value="1"/>
</dbReference>
<proteinExistence type="predicted"/>
<dbReference type="Gene3D" id="3.40.50.300">
    <property type="entry name" value="P-loop containing nucleotide triphosphate hydrolases"/>
    <property type="match status" value="1"/>
</dbReference>